<dbReference type="PANTHER" id="PTHR47188:SF6">
    <property type="entry name" value="PROTEIN TAR1"/>
    <property type="match status" value="1"/>
</dbReference>
<proteinExistence type="predicted"/>
<dbReference type="Proteomes" id="UP001603857">
    <property type="component" value="Unassembled WGS sequence"/>
</dbReference>
<evidence type="ECO:0000256" key="1">
    <source>
        <dbReference type="SAM" id="MobiDB-lite"/>
    </source>
</evidence>
<protein>
    <submittedName>
        <fullName evidence="2">Uncharacterized protein</fullName>
    </submittedName>
</protein>
<feature type="region of interest" description="Disordered" evidence="1">
    <location>
        <begin position="303"/>
        <end position="342"/>
    </location>
</feature>
<name>A0ABD1L870_9FABA</name>
<accession>A0ABD1L870</accession>
<feature type="compositionally biased region" description="Polar residues" evidence="1">
    <location>
        <begin position="512"/>
        <end position="525"/>
    </location>
</feature>
<comment type="caution">
    <text evidence="2">The sequence shown here is derived from an EMBL/GenBank/DDBJ whole genome shotgun (WGS) entry which is preliminary data.</text>
</comment>
<sequence>MCKCRSHGTFPSSSKFFKVHLNICYHQDCTNERTDERSARARAPGFAATAAPSYSSGPGPCPDGRLGTVTQLPVHPASPVLLTKNGPLGALDSVARLNKAAAPSYLFKNSPAGSSYPEGNFGGNQLLDGSISLYTPLYPSRRTICTSGRCGPPPSFLGFARSGIVHHLSGQVCDGPNGEPTGRCERAAAERAPRARALPSTIVTMTSPQAFQQPGLGHRHNPQSAIRIGRVPSRSADPLSPFHIRPRHTAGPHPLPSRQFQALFDSLFKVLFIFFFPRGTCSLSVSRLEYLALDGIYRPIGAAFPNNPTRRGAPRGATGSGHDGALPLSAPPSRGLGPGPPLRTLLQTTIQTPEATDFHGGLFPVRSPLLRESLLVSFPPLIDMLKLGGPPRPRSRGLVRGVQVKNDARVQGSKSEVRRVHGGRHRALLIHRLAARTLGPVPLGLVASAQLAFKDSMVHGILAIHTKYRISLRSSSMQEPRYPAEVCVLSGKEPAEQGTTVSAPTREGGASLNASSGPNGYRQTGSPVQLISRAIDNDPSARVHLRKPFLPLSFL</sequence>
<reference evidence="2 3" key="1">
    <citation type="submission" date="2024-08" db="EMBL/GenBank/DDBJ databases">
        <title>Insights into the chromosomal genome structure of Flemingia macrophylla.</title>
        <authorList>
            <person name="Ding Y."/>
            <person name="Zhao Y."/>
            <person name="Bi W."/>
            <person name="Wu M."/>
            <person name="Zhao G."/>
            <person name="Gong Y."/>
            <person name="Li W."/>
            <person name="Zhang P."/>
        </authorList>
    </citation>
    <scope>NUCLEOTIDE SEQUENCE [LARGE SCALE GENOMIC DNA]</scope>
    <source>
        <strain evidence="2">DYQJB</strain>
        <tissue evidence="2">Leaf</tissue>
    </source>
</reference>
<evidence type="ECO:0000313" key="2">
    <source>
        <dbReference type="EMBL" id="KAL2319205.1"/>
    </source>
</evidence>
<feature type="compositionally biased region" description="Low complexity" evidence="1">
    <location>
        <begin position="325"/>
        <end position="335"/>
    </location>
</feature>
<dbReference type="AlphaFoldDB" id="A0ABD1L870"/>
<evidence type="ECO:0000313" key="3">
    <source>
        <dbReference type="Proteomes" id="UP001603857"/>
    </source>
</evidence>
<feature type="region of interest" description="Disordered" evidence="1">
    <location>
        <begin position="493"/>
        <end position="525"/>
    </location>
</feature>
<keyword evidence="3" id="KW-1185">Reference proteome</keyword>
<organism evidence="2 3">
    <name type="scientific">Flemingia macrophylla</name>
    <dbReference type="NCBI Taxonomy" id="520843"/>
    <lineage>
        <taxon>Eukaryota</taxon>
        <taxon>Viridiplantae</taxon>
        <taxon>Streptophyta</taxon>
        <taxon>Embryophyta</taxon>
        <taxon>Tracheophyta</taxon>
        <taxon>Spermatophyta</taxon>
        <taxon>Magnoliopsida</taxon>
        <taxon>eudicotyledons</taxon>
        <taxon>Gunneridae</taxon>
        <taxon>Pentapetalae</taxon>
        <taxon>rosids</taxon>
        <taxon>fabids</taxon>
        <taxon>Fabales</taxon>
        <taxon>Fabaceae</taxon>
        <taxon>Papilionoideae</taxon>
        <taxon>50 kb inversion clade</taxon>
        <taxon>NPAAA clade</taxon>
        <taxon>indigoferoid/millettioid clade</taxon>
        <taxon>Phaseoleae</taxon>
        <taxon>Flemingia</taxon>
    </lineage>
</organism>
<dbReference type="AntiFam" id="ANF00034">
    <property type="entry name" value="Antisense to 5.8S rRNA"/>
</dbReference>
<dbReference type="EMBL" id="JBGMDY010000010">
    <property type="protein sequence ID" value="KAL2319205.1"/>
    <property type="molecule type" value="Genomic_DNA"/>
</dbReference>
<dbReference type="InterPro" id="IPR044792">
    <property type="entry name" value="TAR1"/>
</dbReference>
<gene>
    <name evidence="2" type="ORF">Fmac_028174</name>
</gene>
<dbReference type="PANTHER" id="PTHR47188">
    <property type="entry name" value="PROTEIN TAR1"/>
    <property type="match status" value="1"/>
</dbReference>